<keyword evidence="2" id="KW-1185">Reference proteome</keyword>
<dbReference type="AlphaFoldDB" id="A0A4R1NBH4"/>
<proteinExistence type="predicted"/>
<accession>A0A4R1NBH4</accession>
<evidence type="ECO:0000313" key="2">
    <source>
        <dbReference type="Proteomes" id="UP000294555"/>
    </source>
</evidence>
<name>A0A4R1NBH4_9GAMM</name>
<dbReference type="EMBL" id="SJOI01000001">
    <property type="protein sequence ID" value="TCL04127.1"/>
    <property type="molecule type" value="Genomic_DNA"/>
</dbReference>
<organism evidence="1 2">
    <name type="scientific">Sodalis ligni</name>
    <dbReference type="NCBI Taxonomy" id="2697027"/>
    <lineage>
        <taxon>Bacteria</taxon>
        <taxon>Pseudomonadati</taxon>
        <taxon>Pseudomonadota</taxon>
        <taxon>Gammaproteobacteria</taxon>
        <taxon>Enterobacterales</taxon>
        <taxon>Bruguierivoracaceae</taxon>
        <taxon>Sodalis</taxon>
    </lineage>
</organism>
<comment type="caution">
    <text evidence="1">The sequence shown here is derived from an EMBL/GenBank/DDBJ whole genome shotgun (WGS) entry which is preliminary data.</text>
</comment>
<reference evidence="1 2" key="1">
    <citation type="submission" date="2019-02" db="EMBL/GenBank/DDBJ databases">
        <title>Investigation of anaerobic lignin degradation for improved lignocellulosic biofuels.</title>
        <authorList>
            <person name="Deangelis K."/>
        </authorList>
    </citation>
    <scope>NUCLEOTIDE SEQUENCE [LARGE SCALE GENOMIC DNA]</scope>
    <source>
        <strain evidence="1 2">159R</strain>
    </source>
</reference>
<evidence type="ECO:0000313" key="1">
    <source>
        <dbReference type="EMBL" id="TCL04127.1"/>
    </source>
</evidence>
<gene>
    <name evidence="1" type="ORF">EZJ58_2236</name>
</gene>
<dbReference type="Proteomes" id="UP000294555">
    <property type="component" value="Unassembled WGS sequence"/>
</dbReference>
<protein>
    <submittedName>
        <fullName evidence="1">Uncharacterized protein</fullName>
    </submittedName>
</protein>
<sequence>MRPVFYPTRSLASGNSLTQKTTVQQSVDSVLQTLAGAEAGHFSRWNTDFFTSLRITTGTGRAFANRKSAEADQCNVISLLQGFGNGTNNCVQCTSGSRFGNISTCGNFVDQL</sequence>